<evidence type="ECO:0000313" key="2">
    <source>
        <dbReference type="EMBL" id="SCL71677.1"/>
    </source>
</evidence>
<evidence type="ECO:0000313" key="5">
    <source>
        <dbReference type="Proteomes" id="UP001334804"/>
    </source>
</evidence>
<dbReference type="PANTHER" id="PTHR46696">
    <property type="entry name" value="P450, PUTATIVE (EUROFUNG)-RELATED"/>
    <property type="match status" value="1"/>
</dbReference>
<dbReference type="AlphaFoldDB" id="A0A1C6VZQ0"/>
<dbReference type="GO" id="GO:0004497">
    <property type="term" value="F:monooxygenase activity"/>
    <property type="evidence" value="ECO:0007669"/>
    <property type="project" value="InterPro"/>
</dbReference>
<dbReference type="Proteomes" id="UP001334804">
    <property type="component" value="Chromosome"/>
</dbReference>
<dbReference type="Proteomes" id="UP000199343">
    <property type="component" value="Unassembled WGS sequence"/>
</dbReference>
<proteinExistence type="inferred from homology"/>
<evidence type="ECO:0000313" key="3">
    <source>
        <dbReference type="EMBL" id="WSA31685.1"/>
    </source>
</evidence>
<organism evidence="2 4">
    <name type="scientific">Micromonospora peucetia</name>
    <dbReference type="NCBI Taxonomy" id="47871"/>
    <lineage>
        <taxon>Bacteria</taxon>
        <taxon>Bacillati</taxon>
        <taxon>Actinomycetota</taxon>
        <taxon>Actinomycetes</taxon>
        <taxon>Micromonosporales</taxon>
        <taxon>Micromonosporaceae</taxon>
        <taxon>Micromonospora</taxon>
    </lineage>
</organism>
<gene>
    <name evidence="2" type="ORF">GA0070608_4719</name>
    <name evidence="3" type="ORF">OIE14_26755</name>
</gene>
<reference evidence="2" key="2">
    <citation type="submission" date="2016-06" db="EMBL/GenBank/DDBJ databases">
        <authorList>
            <person name="Kjaerup R.B."/>
            <person name="Dalgaard T.S."/>
            <person name="Juul-Madsen H.R."/>
        </authorList>
    </citation>
    <scope>NUCLEOTIDE SEQUENCE [LARGE SCALE GENOMIC DNA]</scope>
    <source>
        <strain evidence="2">DSM 43363</strain>
    </source>
</reference>
<evidence type="ECO:0000256" key="1">
    <source>
        <dbReference type="ARBA" id="ARBA00010617"/>
    </source>
</evidence>
<dbReference type="GO" id="GO:0016705">
    <property type="term" value="F:oxidoreductase activity, acting on paired donors, with incorporation or reduction of molecular oxygen"/>
    <property type="evidence" value="ECO:0007669"/>
    <property type="project" value="InterPro"/>
</dbReference>
<evidence type="ECO:0008006" key="6">
    <source>
        <dbReference type="Google" id="ProtNLM"/>
    </source>
</evidence>
<dbReference type="GO" id="GO:0005506">
    <property type="term" value="F:iron ion binding"/>
    <property type="evidence" value="ECO:0007669"/>
    <property type="project" value="InterPro"/>
</dbReference>
<accession>A0A1C6VZQ0</accession>
<dbReference type="SUPFAM" id="SSF48264">
    <property type="entry name" value="Cytochrome P450"/>
    <property type="match status" value="1"/>
</dbReference>
<dbReference type="EMBL" id="CP109071">
    <property type="protein sequence ID" value="WSA31685.1"/>
    <property type="molecule type" value="Genomic_DNA"/>
</dbReference>
<dbReference type="RefSeq" id="WP_245715897.1">
    <property type="nucleotide sequence ID" value="NZ_CP109071.1"/>
</dbReference>
<dbReference type="STRING" id="47871.GA0070608_4719"/>
<reference evidence="4" key="1">
    <citation type="submission" date="2016-06" db="EMBL/GenBank/DDBJ databases">
        <authorList>
            <person name="Varghese N."/>
            <person name="Submissions Spin"/>
        </authorList>
    </citation>
    <scope>NUCLEOTIDE SEQUENCE [LARGE SCALE GENOMIC DNA]</scope>
    <source>
        <strain evidence="4">DSM 43363</strain>
    </source>
</reference>
<comment type="similarity">
    <text evidence="1">Belongs to the cytochrome P450 family.</text>
</comment>
<name>A0A1C6VZQ0_9ACTN</name>
<sequence length="263" mass="26796">MTVDQLVIAPVPGTPPCGPPVFDPDTGWTVTRHADVWAVLTDPACQVPVSGGGPPGALAWLRGAVSRFSAPERHPTRRAVGVAILTALDPDELRVAAARLTGEALDRAGDRLDVMAVLARRVPLRVLTERLGLADPDAAGPAVAAAYHPGADAARVAAADGAVAALLAMTPPGPPEAVANRTGLLVQACDATAGLIGAAARHGLAVPPTMPTGELLAEVLRLDPPVRGTRRVTVAPVRLAGGVLPPGSAEVVDVPRHRRPGDP</sequence>
<reference evidence="3 5" key="3">
    <citation type="submission" date="2022-10" db="EMBL/GenBank/DDBJ databases">
        <title>The complete genomes of actinobacterial strains from the NBC collection.</title>
        <authorList>
            <person name="Joergensen T.S."/>
            <person name="Alvarez Arevalo M."/>
            <person name="Sterndorff E.B."/>
            <person name="Faurdal D."/>
            <person name="Vuksanovic O."/>
            <person name="Mourched A.-S."/>
            <person name="Charusanti P."/>
            <person name="Shaw S."/>
            <person name="Blin K."/>
            <person name="Weber T."/>
        </authorList>
    </citation>
    <scope>NUCLEOTIDE SEQUENCE [LARGE SCALE GENOMIC DNA]</scope>
    <source>
        <strain evidence="3 5">NBC 01809</strain>
    </source>
</reference>
<dbReference type="Gene3D" id="1.10.630.10">
    <property type="entry name" value="Cytochrome P450"/>
    <property type="match status" value="1"/>
</dbReference>
<dbReference type="EMBL" id="FMIC01000002">
    <property type="protein sequence ID" value="SCL71677.1"/>
    <property type="molecule type" value="Genomic_DNA"/>
</dbReference>
<keyword evidence="5" id="KW-1185">Reference proteome</keyword>
<evidence type="ECO:0000313" key="4">
    <source>
        <dbReference type="Proteomes" id="UP000199343"/>
    </source>
</evidence>
<dbReference type="PANTHER" id="PTHR46696:SF1">
    <property type="entry name" value="CYTOCHROME P450 YJIB-RELATED"/>
    <property type="match status" value="1"/>
</dbReference>
<dbReference type="GO" id="GO:0020037">
    <property type="term" value="F:heme binding"/>
    <property type="evidence" value="ECO:0007669"/>
    <property type="project" value="InterPro"/>
</dbReference>
<dbReference type="InterPro" id="IPR036396">
    <property type="entry name" value="Cyt_P450_sf"/>
</dbReference>
<protein>
    <recommendedName>
        <fullName evidence="6">Cytochrome P450</fullName>
    </recommendedName>
</protein>